<dbReference type="SUPFAM" id="SSF54285">
    <property type="entry name" value="MoaD/ThiS"/>
    <property type="match status" value="1"/>
</dbReference>
<keyword evidence="2" id="KW-1185">Reference proteome</keyword>
<dbReference type="InterPro" id="IPR003749">
    <property type="entry name" value="ThiS/MoaD-like"/>
</dbReference>
<dbReference type="PANTHER" id="PTHR38031:SF1">
    <property type="entry name" value="SULFUR CARRIER PROTEIN CYSO"/>
    <property type="match status" value="1"/>
</dbReference>
<dbReference type="Pfam" id="PF02597">
    <property type="entry name" value="ThiS"/>
    <property type="match status" value="1"/>
</dbReference>
<dbReference type="InterPro" id="IPR012675">
    <property type="entry name" value="Beta-grasp_dom_sf"/>
</dbReference>
<comment type="caution">
    <text evidence="1">The sequence shown here is derived from an EMBL/GenBank/DDBJ whole genome shotgun (WGS) entry which is preliminary data.</text>
</comment>
<evidence type="ECO:0000313" key="2">
    <source>
        <dbReference type="Proteomes" id="UP000623419"/>
    </source>
</evidence>
<proteinExistence type="predicted"/>
<dbReference type="InterPro" id="IPR052045">
    <property type="entry name" value="Sulfur_Carrier/Prot_Modifier"/>
</dbReference>
<protein>
    <recommendedName>
        <fullName evidence="3">Thiamine biosynthesis protein ThiS</fullName>
    </recommendedName>
</protein>
<sequence length="95" mass="10088">MARVVLAPALSRRLPGQGADRELALELPGSTVAQVLEALFAQLPLLRGYVVDEQGAPRRHIALFINGDALQPKNDLSRPVGGDAEIYVMQALSGG</sequence>
<dbReference type="RefSeq" id="WP_188663407.1">
    <property type="nucleotide sequence ID" value="NZ_BMKC01000002.1"/>
</dbReference>
<accession>A0ABQ1HJ49</accession>
<name>A0ABQ1HJ49_9GAMM</name>
<dbReference type="CDD" id="cd17040">
    <property type="entry name" value="Ubl_MoaD_like"/>
    <property type="match status" value="1"/>
</dbReference>
<dbReference type="Gene3D" id="3.10.20.30">
    <property type="match status" value="1"/>
</dbReference>
<dbReference type="InterPro" id="IPR016155">
    <property type="entry name" value="Mopterin_synth/thiamin_S_b"/>
</dbReference>
<evidence type="ECO:0008006" key="3">
    <source>
        <dbReference type="Google" id="ProtNLM"/>
    </source>
</evidence>
<gene>
    <name evidence="1" type="ORF">GCM10011521_18150</name>
</gene>
<dbReference type="PANTHER" id="PTHR38031">
    <property type="entry name" value="SULFUR CARRIER PROTEIN SLR0821-RELATED"/>
    <property type="match status" value="1"/>
</dbReference>
<dbReference type="Proteomes" id="UP000623419">
    <property type="component" value="Unassembled WGS sequence"/>
</dbReference>
<dbReference type="EMBL" id="BMKC01000002">
    <property type="protein sequence ID" value="GGA80255.1"/>
    <property type="molecule type" value="Genomic_DNA"/>
</dbReference>
<reference evidence="2" key="1">
    <citation type="journal article" date="2019" name="Int. J. Syst. Evol. Microbiol.">
        <title>The Global Catalogue of Microorganisms (GCM) 10K type strain sequencing project: providing services to taxonomists for standard genome sequencing and annotation.</title>
        <authorList>
            <consortium name="The Broad Institute Genomics Platform"/>
            <consortium name="The Broad Institute Genome Sequencing Center for Infectious Disease"/>
            <person name="Wu L."/>
            <person name="Ma J."/>
        </authorList>
    </citation>
    <scope>NUCLEOTIDE SEQUENCE [LARGE SCALE GENOMIC DNA]</scope>
    <source>
        <strain evidence="2">CGMCC 1.15905</strain>
    </source>
</reference>
<evidence type="ECO:0000313" key="1">
    <source>
        <dbReference type="EMBL" id="GGA80255.1"/>
    </source>
</evidence>
<organism evidence="1 2">
    <name type="scientific">Arenimonas soli</name>
    <dbReference type="NCBI Taxonomy" id="2269504"/>
    <lineage>
        <taxon>Bacteria</taxon>
        <taxon>Pseudomonadati</taxon>
        <taxon>Pseudomonadota</taxon>
        <taxon>Gammaproteobacteria</taxon>
        <taxon>Lysobacterales</taxon>
        <taxon>Lysobacteraceae</taxon>
        <taxon>Arenimonas</taxon>
    </lineage>
</organism>